<dbReference type="AlphaFoldDB" id="A0AAD7W7Y3"/>
<dbReference type="Proteomes" id="UP001221898">
    <property type="component" value="Unassembled WGS sequence"/>
</dbReference>
<name>A0AAD7W7Y3_9TELE</name>
<sequence>MHSKNPEIARKRYRVPDNLTADGLKTSLLKTAQGRKDDWGTEVIGHLEGINDLVAEETLYHLRCKAIFEMGGHYSKTKDVGRKMDEEREAVFYEFCGWLDSELKHGVMTLDQVHEKLQQFDQSPDKSPSYSKKWLKKKLLEKYHDTLYFTSQKRRAAFSPCVSPNQRLDAAAEHVFGPL</sequence>
<dbReference type="EMBL" id="JAINUG010000216">
    <property type="protein sequence ID" value="KAJ8387177.1"/>
    <property type="molecule type" value="Genomic_DNA"/>
</dbReference>
<evidence type="ECO:0000313" key="2">
    <source>
        <dbReference type="Proteomes" id="UP001221898"/>
    </source>
</evidence>
<protein>
    <submittedName>
        <fullName evidence="1">Uncharacterized protein</fullName>
    </submittedName>
</protein>
<accession>A0AAD7W7Y3</accession>
<organism evidence="1 2">
    <name type="scientific">Aldrovandia affinis</name>
    <dbReference type="NCBI Taxonomy" id="143900"/>
    <lineage>
        <taxon>Eukaryota</taxon>
        <taxon>Metazoa</taxon>
        <taxon>Chordata</taxon>
        <taxon>Craniata</taxon>
        <taxon>Vertebrata</taxon>
        <taxon>Euteleostomi</taxon>
        <taxon>Actinopterygii</taxon>
        <taxon>Neopterygii</taxon>
        <taxon>Teleostei</taxon>
        <taxon>Notacanthiformes</taxon>
        <taxon>Halosauridae</taxon>
        <taxon>Aldrovandia</taxon>
    </lineage>
</organism>
<evidence type="ECO:0000313" key="1">
    <source>
        <dbReference type="EMBL" id="KAJ8387177.1"/>
    </source>
</evidence>
<comment type="caution">
    <text evidence="1">The sequence shown here is derived from an EMBL/GenBank/DDBJ whole genome shotgun (WGS) entry which is preliminary data.</text>
</comment>
<reference evidence="1" key="1">
    <citation type="journal article" date="2023" name="Science">
        <title>Genome structures resolve the early diversification of teleost fishes.</title>
        <authorList>
            <person name="Parey E."/>
            <person name="Louis A."/>
            <person name="Montfort J."/>
            <person name="Bouchez O."/>
            <person name="Roques C."/>
            <person name="Iampietro C."/>
            <person name="Lluch J."/>
            <person name="Castinel A."/>
            <person name="Donnadieu C."/>
            <person name="Desvignes T."/>
            <person name="Floi Bucao C."/>
            <person name="Jouanno E."/>
            <person name="Wen M."/>
            <person name="Mejri S."/>
            <person name="Dirks R."/>
            <person name="Jansen H."/>
            <person name="Henkel C."/>
            <person name="Chen W.J."/>
            <person name="Zahm M."/>
            <person name="Cabau C."/>
            <person name="Klopp C."/>
            <person name="Thompson A.W."/>
            <person name="Robinson-Rechavi M."/>
            <person name="Braasch I."/>
            <person name="Lecointre G."/>
            <person name="Bobe J."/>
            <person name="Postlethwait J.H."/>
            <person name="Berthelot C."/>
            <person name="Roest Crollius H."/>
            <person name="Guiguen Y."/>
        </authorList>
    </citation>
    <scope>NUCLEOTIDE SEQUENCE</scope>
    <source>
        <strain evidence="1">NC1722</strain>
    </source>
</reference>
<proteinExistence type="predicted"/>
<keyword evidence="2" id="KW-1185">Reference proteome</keyword>
<gene>
    <name evidence="1" type="ORF">AAFF_G00159890</name>
</gene>